<accession>A0ABW2WTR5</accession>
<keyword evidence="1" id="KW-0547">Nucleotide-binding</keyword>
<reference evidence="2" key="1">
    <citation type="journal article" date="2019" name="Int. J. Syst. Evol. Microbiol.">
        <title>The Global Catalogue of Microorganisms (GCM) 10K type strain sequencing project: providing services to taxonomists for standard genome sequencing and annotation.</title>
        <authorList>
            <consortium name="The Broad Institute Genomics Platform"/>
            <consortium name="The Broad Institute Genome Sequencing Center for Infectious Disease"/>
            <person name="Wu L."/>
            <person name="Ma J."/>
        </authorList>
    </citation>
    <scope>NUCLEOTIDE SEQUENCE [LARGE SCALE GENOMIC DNA]</scope>
    <source>
        <strain evidence="2">JCM 12607</strain>
    </source>
</reference>
<dbReference type="Proteomes" id="UP001596915">
    <property type="component" value="Unassembled WGS sequence"/>
</dbReference>
<organism evidence="1 2">
    <name type="scientific">Streptomyces sanglieri</name>
    <dbReference type="NCBI Taxonomy" id="193460"/>
    <lineage>
        <taxon>Bacteria</taxon>
        <taxon>Bacillati</taxon>
        <taxon>Actinomycetota</taxon>
        <taxon>Actinomycetes</taxon>
        <taxon>Kitasatosporales</taxon>
        <taxon>Streptomycetaceae</taxon>
        <taxon>Streptomyces</taxon>
    </lineage>
</organism>
<dbReference type="InterPro" id="IPR036890">
    <property type="entry name" value="HATPase_C_sf"/>
</dbReference>
<dbReference type="InterPro" id="IPR050267">
    <property type="entry name" value="Anti-sigma-factor_SerPK"/>
</dbReference>
<dbReference type="PANTHER" id="PTHR35526:SF3">
    <property type="entry name" value="ANTI-SIGMA-F FACTOR RSBW"/>
    <property type="match status" value="1"/>
</dbReference>
<dbReference type="CDD" id="cd16936">
    <property type="entry name" value="HATPase_RsbW-like"/>
    <property type="match status" value="1"/>
</dbReference>
<keyword evidence="2" id="KW-1185">Reference proteome</keyword>
<protein>
    <submittedName>
        <fullName evidence="1">ATP-binding protein</fullName>
    </submittedName>
</protein>
<evidence type="ECO:0000313" key="1">
    <source>
        <dbReference type="EMBL" id="MFD0624804.1"/>
    </source>
</evidence>
<dbReference type="EMBL" id="JBHTGL010000008">
    <property type="protein sequence ID" value="MFD0624804.1"/>
    <property type="molecule type" value="Genomic_DNA"/>
</dbReference>
<dbReference type="Gene3D" id="3.30.565.10">
    <property type="entry name" value="Histidine kinase-like ATPase, C-terminal domain"/>
    <property type="match status" value="1"/>
</dbReference>
<keyword evidence="1" id="KW-0067">ATP-binding</keyword>
<gene>
    <name evidence="1" type="ORF">ACFQ2K_20730</name>
</gene>
<comment type="caution">
    <text evidence="1">The sequence shown here is derived from an EMBL/GenBank/DDBJ whole genome shotgun (WGS) entry which is preliminary data.</text>
</comment>
<proteinExistence type="predicted"/>
<dbReference type="GO" id="GO:0005524">
    <property type="term" value="F:ATP binding"/>
    <property type="evidence" value="ECO:0007669"/>
    <property type="project" value="UniProtKB-KW"/>
</dbReference>
<dbReference type="PANTHER" id="PTHR35526">
    <property type="entry name" value="ANTI-SIGMA-F FACTOR RSBW-RELATED"/>
    <property type="match status" value="1"/>
</dbReference>
<dbReference type="SUPFAM" id="SSF55874">
    <property type="entry name" value="ATPase domain of HSP90 chaperone/DNA topoisomerase II/histidine kinase"/>
    <property type="match status" value="1"/>
</dbReference>
<evidence type="ECO:0000313" key="2">
    <source>
        <dbReference type="Proteomes" id="UP001596915"/>
    </source>
</evidence>
<sequence length="159" mass="17453">MRTEPTPYAPYDDTPYALHPAPIPFAGPWTYELVFPRDPRGPRIARTTLRAVLGAHELTELSYRAELLTSELTTNSVRHAQGPAGVRLQWRHPVLRVSVWDLSPDLPKPYRPAVGPEAEAGRGMAILELVADRWGGCAIGDGELGSGGKTIWFELALTS</sequence>
<name>A0ABW2WTR5_9ACTN</name>